<dbReference type="HOGENOM" id="CLU_430707_0_0_0"/>
<dbReference type="eggNOG" id="COG0760">
    <property type="taxonomic scope" value="Bacteria"/>
</dbReference>
<keyword evidence="3" id="KW-0732">Signal</keyword>
<comment type="catalytic activity">
    <reaction evidence="1">
        <text>[protein]-peptidylproline (omega=180) = [protein]-peptidylproline (omega=0)</text>
        <dbReference type="Rhea" id="RHEA:16237"/>
        <dbReference type="Rhea" id="RHEA-COMP:10747"/>
        <dbReference type="Rhea" id="RHEA-COMP:10748"/>
        <dbReference type="ChEBI" id="CHEBI:83833"/>
        <dbReference type="ChEBI" id="CHEBI:83834"/>
        <dbReference type="EC" id="5.2.1.8"/>
    </reaction>
</comment>
<dbReference type="SUPFAM" id="SSF54534">
    <property type="entry name" value="FKBP-like"/>
    <property type="match status" value="1"/>
</dbReference>
<feature type="compositionally biased region" description="Low complexity" evidence="8">
    <location>
        <begin position="449"/>
        <end position="483"/>
    </location>
</feature>
<dbReference type="EMBL" id="CP002467">
    <property type="protein sequence ID" value="ADV81431.1"/>
    <property type="molecule type" value="Genomic_DNA"/>
</dbReference>
<evidence type="ECO:0000256" key="3">
    <source>
        <dbReference type="ARBA" id="ARBA00022729"/>
    </source>
</evidence>
<evidence type="ECO:0000256" key="2">
    <source>
        <dbReference type="ARBA" id="ARBA00013194"/>
    </source>
</evidence>
<dbReference type="PANTHER" id="PTHR47245">
    <property type="entry name" value="PEPTIDYLPROLYL ISOMERASE"/>
    <property type="match status" value="1"/>
</dbReference>
<feature type="compositionally biased region" description="Low complexity" evidence="8">
    <location>
        <begin position="600"/>
        <end position="628"/>
    </location>
</feature>
<feature type="compositionally biased region" description="Basic residues" evidence="8">
    <location>
        <begin position="434"/>
        <end position="443"/>
    </location>
</feature>
<dbReference type="AlphaFoldDB" id="E8V4M7"/>
<dbReference type="KEGG" id="tsa:AciPR4_0596"/>
<dbReference type="Gene3D" id="3.10.50.40">
    <property type="match status" value="1"/>
</dbReference>
<evidence type="ECO:0000256" key="6">
    <source>
        <dbReference type="ARBA" id="ARBA00023235"/>
    </source>
</evidence>
<organism evidence="10 11">
    <name type="scientific">Terriglobus saanensis (strain ATCC BAA-1853 / DSM 23119 / SP1PR4)</name>
    <dbReference type="NCBI Taxonomy" id="401053"/>
    <lineage>
        <taxon>Bacteria</taxon>
        <taxon>Pseudomonadati</taxon>
        <taxon>Acidobacteriota</taxon>
        <taxon>Terriglobia</taxon>
        <taxon>Terriglobales</taxon>
        <taxon>Acidobacteriaceae</taxon>
        <taxon>Terriglobus</taxon>
    </lineage>
</organism>
<keyword evidence="4" id="KW-0574">Periplasm</keyword>
<dbReference type="SUPFAM" id="SSF109998">
    <property type="entry name" value="Triger factor/SurA peptide-binding domain-like"/>
    <property type="match status" value="1"/>
</dbReference>
<dbReference type="PROSITE" id="PS01096">
    <property type="entry name" value="PPIC_PPIASE_1"/>
    <property type="match status" value="1"/>
</dbReference>
<dbReference type="Pfam" id="PF09312">
    <property type="entry name" value="SurA_N"/>
    <property type="match status" value="1"/>
</dbReference>
<evidence type="ECO:0000256" key="1">
    <source>
        <dbReference type="ARBA" id="ARBA00000971"/>
    </source>
</evidence>
<feature type="region of interest" description="Disordered" evidence="8">
    <location>
        <begin position="51"/>
        <end position="70"/>
    </location>
</feature>
<dbReference type="Gene3D" id="1.10.4030.10">
    <property type="entry name" value="Porin chaperone SurA, peptide-binding domain"/>
    <property type="match status" value="1"/>
</dbReference>
<feature type="compositionally biased region" description="Basic and acidic residues" evidence="8">
    <location>
        <begin position="515"/>
        <end position="531"/>
    </location>
</feature>
<feature type="compositionally biased region" description="Basic and acidic residues" evidence="8">
    <location>
        <begin position="573"/>
        <end position="584"/>
    </location>
</feature>
<dbReference type="GO" id="GO:0003755">
    <property type="term" value="F:peptidyl-prolyl cis-trans isomerase activity"/>
    <property type="evidence" value="ECO:0007669"/>
    <property type="project" value="UniProtKB-KW"/>
</dbReference>
<name>E8V4M7_TERSS</name>
<protein>
    <recommendedName>
        <fullName evidence="2">peptidylprolyl isomerase</fullName>
        <ecNumber evidence="2">5.2.1.8</ecNumber>
    </recommendedName>
</protein>
<sequence>MDALTTPRERFSLQVLMTVRISQLRSTAAIALSALLALSLTASAQLKSPRYQSPGTLPAEPQSTILPSTPAITPDGVVVEDVVVRVNDQIISRSDVERQEQQLQAELRQGGAQAGDPAERQKNMLRDLIDQQLLLSRGKELGITGDTELIRRLDDIRKQNHLDSMEDLEKAARAQGVSFEDFKAQIRNSIITSSVVRDEVSRHLQMTQADERKYYDAHKDQFAQQEQVRLSEILIPLPADATDAAIAQAQAKAEETAAKIRAGAAFADVAKTTSGGPTAAQGGDLGFFKRGGLAPVLEEKTFPLKVGDFTAPIRTRQGFVILQATEHQEAGVPPLAQVDQQVQEAMYQDQMQPALRAYLTHLREDAYIDIKPGFVDSGASPLQTKPLFSAYTAPTPKKKAAPAKARFDRHTTTAAAGAAPAAALLAPVQLDKKGRPKKIKKEKIRYGQAPRLALPAAPDDGTNTATGGTPVAAAPGTAIAPTTSDNTVSAANASDDPLAPQAAPAKKTRYSSRVVEVRKAKVEKLEKKQADKIAATPNGPSADEVNSKKVQAAPLGLNGDTATKKKKKRKKGEAKERYSEKPVEKAAPLIDNTQPRLPKTDTTTPKPTSDTTTLPPANQPAPGSTAPAPATPGNPAPSTTTLPPQ</sequence>
<dbReference type="Proteomes" id="UP000006844">
    <property type="component" value="Chromosome"/>
</dbReference>
<dbReference type="InterPro" id="IPR027304">
    <property type="entry name" value="Trigger_fact/SurA_dom_sf"/>
</dbReference>
<evidence type="ECO:0000256" key="7">
    <source>
        <dbReference type="PROSITE-ProRule" id="PRU00278"/>
    </source>
</evidence>
<dbReference type="InterPro" id="IPR046357">
    <property type="entry name" value="PPIase_dom_sf"/>
</dbReference>
<evidence type="ECO:0000256" key="8">
    <source>
        <dbReference type="SAM" id="MobiDB-lite"/>
    </source>
</evidence>
<feature type="compositionally biased region" description="Low complexity" evidence="8">
    <location>
        <begin position="636"/>
        <end position="645"/>
    </location>
</feature>
<dbReference type="EC" id="5.2.1.8" evidence="2"/>
<accession>E8V4M7</accession>
<evidence type="ECO:0000256" key="4">
    <source>
        <dbReference type="ARBA" id="ARBA00022764"/>
    </source>
</evidence>
<dbReference type="STRING" id="401053.AciPR4_0596"/>
<evidence type="ECO:0000313" key="10">
    <source>
        <dbReference type="EMBL" id="ADV81431.1"/>
    </source>
</evidence>
<keyword evidence="11" id="KW-1185">Reference proteome</keyword>
<feature type="domain" description="PpiC" evidence="9">
    <location>
        <begin position="225"/>
        <end position="326"/>
    </location>
</feature>
<dbReference type="InterPro" id="IPR015391">
    <property type="entry name" value="SurA_N"/>
</dbReference>
<gene>
    <name evidence="10" type="ordered locus">AciPR4_0596</name>
</gene>
<dbReference type="PROSITE" id="PS50198">
    <property type="entry name" value="PPIC_PPIASE_2"/>
    <property type="match status" value="1"/>
</dbReference>
<reference evidence="10 11" key="1">
    <citation type="journal article" date="2012" name="Stand. Genomic Sci.">
        <title>Complete genome sequence of Terriglobus saanensis type strain SP1PR4(T), an Acidobacteria from tundra soil.</title>
        <authorList>
            <person name="Rawat S.R."/>
            <person name="Mannisto M.K."/>
            <person name="Starovoytov V."/>
            <person name="Goodwin L."/>
            <person name="Nolan M."/>
            <person name="Hauser L."/>
            <person name="Land M."/>
            <person name="Davenport K.W."/>
            <person name="Woyke T."/>
            <person name="Haggblom M.M."/>
        </authorList>
    </citation>
    <scope>NUCLEOTIDE SEQUENCE</scope>
    <source>
        <strain evidence="11">ATCC BAA-1853 / DSM 23119 / SP1PR4</strain>
    </source>
</reference>
<dbReference type="Pfam" id="PF00639">
    <property type="entry name" value="Rotamase"/>
    <property type="match status" value="1"/>
</dbReference>
<evidence type="ECO:0000256" key="5">
    <source>
        <dbReference type="ARBA" id="ARBA00023110"/>
    </source>
</evidence>
<evidence type="ECO:0000259" key="9">
    <source>
        <dbReference type="PROSITE" id="PS50198"/>
    </source>
</evidence>
<keyword evidence="5 7" id="KW-0697">Rotamase</keyword>
<dbReference type="InterPro" id="IPR023058">
    <property type="entry name" value="PPIase_PpiC_CS"/>
</dbReference>
<dbReference type="InterPro" id="IPR050245">
    <property type="entry name" value="PrsA_foldase"/>
</dbReference>
<dbReference type="PANTHER" id="PTHR47245:SF1">
    <property type="entry name" value="FOLDASE PROTEIN PRSA"/>
    <property type="match status" value="1"/>
</dbReference>
<feature type="region of interest" description="Disordered" evidence="8">
    <location>
        <begin position="433"/>
        <end position="645"/>
    </location>
</feature>
<dbReference type="InterPro" id="IPR000297">
    <property type="entry name" value="PPIase_PpiC"/>
</dbReference>
<proteinExistence type="predicted"/>
<evidence type="ECO:0000313" key="11">
    <source>
        <dbReference type="Proteomes" id="UP000006844"/>
    </source>
</evidence>
<keyword evidence="6 7" id="KW-0413">Isomerase</keyword>